<gene>
    <name evidence="1" type="ORF">D6029_22280</name>
</gene>
<evidence type="ECO:0000313" key="1">
    <source>
        <dbReference type="EMBL" id="RJT17117.1"/>
    </source>
</evidence>
<name>A0A3A5JQY4_9ENTR</name>
<protein>
    <submittedName>
        <fullName evidence="1">Cytochrome b561</fullName>
    </submittedName>
</protein>
<dbReference type="Proteomes" id="UP000276295">
    <property type="component" value="Unassembled WGS sequence"/>
</dbReference>
<sequence>MRSKYTALQISLHWLVFLLIVGAYCAMELKGFAPRSYRPIFNATHVT</sequence>
<organism evidence="1 2">
    <name type="scientific">Buttiauxella izardii</name>
    <dbReference type="NCBI Taxonomy" id="82991"/>
    <lineage>
        <taxon>Bacteria</taxon>
        <taxon>Pseudomonadati</taxon>
        <taxon>Pseudomonadota</taxon>
        <taxon>Gammaproteobacteria</taxon>
        <taxon>Enterobacterales</taxon>
        <taxon>Enterobacteriaceae</taxon>
        <taxon>Buttiauxella</taxon>
    </lineage>
</organism>
<proteinExistence type="predicted"/>
<accession>A0A3A5JQY4</accession>
<evidence type="ECO:0000313" key="2">
    <source>
        <dbReference type="Proteomes" id="UP000276295"/>
    </source>
</evidence>
<comment type="caution">
    <text evidence="1">The sequence shown here is derived from an EMBL/GenBank/DDBJ whole genome shotgun (WGS) entry which is preliminary data.</text>
</comment>
<keyword evidence="2" id="KW-1185">Reference proteome</keyword>
<dbReference type="EMBL" id="QZWH01000078">
    <property type="protein sequence ID" value="RJT17117.1"/>
    <property type="molecule type" value="Genomic_DNA"/>
</dbReference>
<dbReference type="AlphaFoldDB" id="A0A3A5JQY4"/>
<feature type="non-terminal residue" evidence="1">
    <location>
        <position position="47"/>
    </location>
</feature>
<reference evidence="1 2" key="1">
    <citation type="submission" date="2018-09" db="EMBL/GenBank/DDBJ databases">
        <title>Draft genome sequence of Buttiauxella izardii CCUG 35510T.</title>
        <authorList>
            <person name="Salva-Serra F."/>
            <person name="Marathe N."/>
            <person name="Moore E."/>
            <person name="Stadler-Svensson L."/>
            <person name="Engstrom-Jakobsson H."/>
        </authorList>
    </citation>
    <scope>NUCLEOTIDE SEQUENCE [LARGE SCALE GENOMIC DNA]</scope>
    <source>
        <strain evidence="1 2">CCUG 35510</strain>
    </source>
</reference>